<proteinExistence type="inferred from homology"/>
<evidence type="ECO:0000256" key="5">
    <source>
        <dbReference type="ARBA" id="ARBA00022528"/>
    </source>
</evidence>
<evidence type="ECO:0000256" key="3">
    <source>
        <dbReference type="ARBA" id="ARBA00008561"/>
    </source>
</evidence>
<dbReference type="Pfam" id="PF04839">
    <property type="entry name" value="PSRP-3_Ycf65"/>
    <property type="match status" value="1"/>
</dbReference>
<evidence type="ECO:0000256" key="8">
    <source>
        <dbReference type="ARBA" id="ARBA00023274"/>
    </source>
</evidence>
<dbReference type="GO" id="GO:0005840">
    <property type="term" value="C:ribosome"/>
    <property type="evidence" value="ECO:0007669"/>
    <property type="project" value="UniProtKB-KW"/>
</dbReference>
<dbReference type="PANTHER" id="PTHR35108:SF1">
    <property type="entry name" value="OS04G0461100 PROTEIN"/>
    <property type="match status" value="1"/>
</dbReference>
<accession>A0A345UC65</accession>
<dbReference type="InterPro" id="IPR038447">
    <property type="entry name" value="PSRP-3/Ycf65_sf"/>
</dbReference>
<keyword evidence="5 11" id="KW-0150">Chloroplast</keyword>
<feature type="signal peptide" evidence="10">
    <location>
        <begin position="1"/>
        <end position="16"/>
    </location>
</feature>
<keyword evidence="8 9" id="KW-0687">Ribonucleoprotein</keyword>
<name>A0A345UC65_9EUGL</name>
<evidence type="ECO:0000313" key="11">
    <source>
        <dbReference type="EMBL" id="AXI98051.1"/>
    </source>
</evidence>
<dbReference type="GeneID" id="37624947"/>
<feature type="chain" id="PRO_5016649932" description="Small ribosomal subunit protein cS23" evidence="10">
    <location>
        <begin position="17"/>
        <end position="104"/>
    </location>
</feature>
<comment type="similarity">
    <text evidence="3 9">Belongs to the chloroplast-specific ribosomal protein cS23 family.</text>
</comment>
<comment type="function">
    <text evidence="1 9">Probably a ribosomal protein or a ribosome-associated protein.</text>
</comment>
<dbReference type="PANTHER" id="PTHR35108">
    <property type="entry name" value="30S RIBOSOMAL PROTEIN 3, CHLOROPLASTIC"/>
    <property type="match status" value="1"/>
</dbReference>
<protein>
    <recommendedName>
        <fullName evidence="9">Small ribosomal subunit protein cS23</fullName>
    </recommendedName>
</protein>
<comment type="subunit">
    <text evidence="4 9">Part of the 30S ribosomal subunit.</text>
</comment>
<keyword evidence="6 11" id="KW-0934">Plastid</keyword>
<evidence type="ECO:0000256" key="4">
    <source>
        <dbReference type="ARBA" id="ARBA00011458"/>
    </source>
</evidence>
<gene>
    <name evidence="9 11" type="primary">ycf65</name>
</gene>
<dbReference type="RefSeq" id="YP_009512079.1">
    <property type="nucleotide sequence ID" value="NC_039156.1"/>
</dbReference>
<dbReference type="AlphaFoldDB" id="A0A345UC65"/>
<dbReference type="InterPro" id="IPR006924">
    <property type="entry name" value="Ribosomal_cS23-like"/>
</dbReference>
<evidence type="ECO:0000256" key="7">
    <source>
        <dbReference type="ARBA" id="ARBA00022980"/>
    </source>
</evidence>
<dbReference type="GO" id="GO:0006412">
    <property type="term" value="P:translation"/>
    <property type="evidence" value="ECO:0007669"/>
    <property type="project" value="UniProtKB-UniRule"/>
</dbReference>
<dbReference type="GO" id="GO:1990904">
    <property type="term" value="C:ribonucleoprotein complex"/>
    <property type="evidence" value="ECO:0007669"/>
    <property type="project" value="UniProtKB-KW"/>
</dbReference>
<dbReference type="Gene3D" id="3.30.390.140">
    <property type="match status" value="1"/>
</dbReference>
<dbReference type="HAMAP" id="MF_00619">
    <property type="entry name" value="Ribosomal_plastid_cS23"/>
    <property type="match status" value="1"/>
</dbReference>
<evidence type="ECO:0000256" key="10">
    <source>
        <dbReference type="SAM" id="SignalP"/>
    </source>
</evidence>
<evidence type="ECO:0000256" key="6">
    <source>
        <dbReference type="ARBA" id="ARBA00022640"/>
    </source>
</evidence>
<dbReference type="InterPro" id="IPR057257">
    <property type="entry name" value="Ribosomal_cS23"/>
</dbReference>
<comment type="subcellular location">
    <subcellularLocation>
        <location evidence="2 9">Plastid</location>
        <location evidence="2 9">Chloroplast</location>
    </subcellularLocation>
</comment>
<evidence type="ECO:0000256" key="9">
    <source>
        <dbReference type="HAMAP-Rule" id="MF_00619"/>
    </source>
</evidence>
<evidence type="ECO:0000256" key="1">
    <source>
        <dbReference type="ARBA" id="ARBA00002396"/>
    </source>
</evidence>
<dbReference type="GO" id="GO:0003735">
    <property type="term" value="F:structural constituent of ribosome"/>
    <property type="evidence" value="ECO:0007669"/>
    <property type="project" value="InterPro"/>
</dbReference>
<keyword evidence="7 9" id="KW-0689">Ribosomal protein</keyword>
<keyword evidence="10" id="KW-0732">Signal</keyword>
<geneLocation type="chloroplast" evidence="11"/>
<sequence>MNKLILKFLWLEKSIAVCLDQTVGVKTTPLTEYFFWPQKDAWEEMKNYLEDNPWVTQADSIFLLNQITDVINCWQEKNPVYKKNLNKLSEKFPTCIKIKTLGQD</sequence>
<evidence type="ECO:0000256" key="2">
    <source>
        <dbReference type="ARBA" id="ARBA00004229"/>
    </source>
</evidence>
<dbReference type="EMBL" id="MF622086">
    <property type="protein sequence ID" value="AXI98051.1"/>
    <property type="molecule type" value="Genomic_DNA"/>
</dbReference>
<dbReference type="GO" id="GO:0009507">
    <property type="term" value="C:chloroplast"/>
    <property type="evidence" value="ECO:0007669"/>
    <property type="project" value="UniProtKB-SubCell"/>
</dbReference>
<reference evidence="11" key="1">
    <citation type="journal article" date="2018" name="J. Appl. Phycol.">
        <title>Intrageneric chloroplast genome comparison in the genus Euglena (Phylum: Euglenophyta) with annotated chloroplast genomes of Euglena hiemalis and Euglena clara.</title>
        <authorList>
            <person name="Ellala Hewadikaramge M."/>
            <person name="Linton E."/>
        </authorList>
    </citation>
    <scope>NUCLEOTIDE SEQUENCE</scope>
    <source>
        <strain evidence="11">CCAP1224.35</strain>
    </source>
</reference>
<organism evidence="11">
    <name type="scientific">Euglena hiemalis</name>
    <dbReference type="NCBI Taxonomy" id="392896"/>
    <lineage>
        <taxon>Eukaryota</taxon>
        <taxon>Discoba</taxon>
        <taxon>Euglenozoa</taxon>
        <taxon>Euglenida</taxon>
        <taxon>Spirocuta</taxon>
        <taxon>Euglenophyceae</taxon>
        <taxon>Euglenales</taxon>
        <taxon>Euglenaceae</taxon>
        <taxon>Euglena</taxon>
    </lineage>
</organism>